<evidence type="ECO:0000313" key="2">
    <source>
        <dbReference type="Proteomes" id="UP000234271"/>
    </source>
</evidence>
<reference evidence="2" key="1">
    <citation type="submission" date="2016-12" db="EMBL/GenBank/DDBJ databases">
        <title>Complete Genome Sequence of Beggiatoa leptomitiformis D-401.</title>
        <authorList>
            <person name="Fomenkov A."/>
            <person name="Vincze T."/>
            <person name="Grabovich M."/>
            <person name="Anton B.P."/>
            <person name="Dubinina G."/>
            <person name="Orlova M."/>
            <person name="Belousova E."/>
            <person name="Roberts R.J."/>
        </authorList>
    </citation>
    <scope>NUCLEOTIDE SEQUENCE [LARGE SCALE GENOMIC DNA]</scope>
    <source>
        <strain evidence="2">D-401</strain>
    </source>
</reference>
<dbReference type="PIRSF" id="PIRSF015283">
    <property type="entry name" value="Regulatory_RpfE"/>
    <property type="match status" value="1"/>
</dbReference>
<dbReference type="AlphaFoldDB" id="A0A2N9YB76"/>
<organism evidence="1 2">
    <name type="scientific">Beggiatoa leptomitoformis</name>
    <dbReference type="NCBI Taxonomy" id="288004"/>
    <lineage>
        <taxon>Bacteria</taxon>
        <taxon>Pseudomonadati</taxon>
        <taxon>Pseudomonadota</taxon>
        <taxon>Gammaproteobacteria</taxon>
        <taxon>Thiotrichales</taxon>
        <taxon>Thiotrichaceae</taxon>
        <taxon>Beggiatoa</taxon>
    </lineage>
</organism>
<dbReference type="Proteomes" id="UP000234271">
    <property type="component" value="Chromosome"/>
</dbReference>
<accession>A0A2N9YB76</accession>
<name>A0A2N9YB76_9GAMM</name>
<proteinExistence type="predicted"/>
<dbReference type="GO" id="GO:0004619">
    <property type="term" value="F:phosphoglycerate mutase activity"/>
    <property type="evidence" value="ECO:0007669"/>
    <property type="project" value="InterPro"/>
</dbReference>
<dbReference type="OrthoDB" id="5295974at2"/>
<keyword evidence="2" id="KW-1185">Reference proteome</keyword>
<dbReference type="EMBL" id="CP018889">
    <property type="protein sequence ID" value="AUI67725.1"/>
    <property type="molecule type" value="Genomic_DNA"/>
</dbReference>
<gene>
    <name evidence="1" type="ORF">BLE401_02785</name>
</gene>
<sequence length="350" mass="40631">MTPNVTTLHLIIPDFFAYAVRSDSSLRLDTLATWLPKSLITPLPYSATANQLFWQLFNFPIETHLPVAPITYLHDYGTVQKDTTYLRADPVYLQADRDKLILFDVFSTHPPSTTETDALLNSLNTFYQPDGLQFYAATPNRWYIRLTQTPALNTTPLLDVIGRDIQAFMPTGTDKRQWCAILNEIQMLLHQHLVNQSRTEQRQPLINSLWFWGLGKLPPPPAPRWQYVWSNDPFVRGLATLSTVSQADVPNSIQSCIQQMTQQTGEYLLNLTPTQETDGSTRLTQIDKEWLLPLYQAVKQGKIQQIHLYFCDERVFSLNRQQIKHWWKWRKPWQTYAQTHFAQLPVSRLD</sequence>
<protein>
    <recommendedName>
        <fullName evidence="3">Phosphoglycerate mutase</fullName>
    </recommendedName>
</protein>
<dbReference type="InterPro" id="IPR016631">
    <property type="entry name" value="Regulatory_RpfE"/>
</dbReference>
<evidence type="ECO:0000313" key="1">
    <source>
        <dbReference type="EMBL" id="AUI67725.1"/>
    </source>
</evidence>
<evidence type="ECO:0008006" key="3">
    <source>
        <dbReference type="Google" id="ProtNLM"/>
    </source>
</evidence>
<dbReference type="RefSeq" id="WP_062148961.1">
    <property type="nucleotide sequence ID" value="NZ_CP012373.2"/>
</dbReference>